<reference evidence="1 2" key="1">
    <citation type="journal article" date="2019" name="Sci. Rep.">
        <title>Orb-weaving spider Araneus ventricosus genome elucidates the spidroin gene catalogue.</title>
        <authorList>
            <person name="Kono N."/>
            <person name="Nakamura H."/>
            <person name="Ohtoshi R."/>
            <person name="Moran D.A.P."/>
            <person name="Shinohara A."/>
            <person name="Yoshida Y."/>
            <person name="Fujiwara M."/>
            <person name="Mori M."/>
            <person name="Tomita M."/>
            <person name="Arakawa K."/>
        </authorList>
    </citation>
    <scope>NUCLEOTIDE SEQUENCE [LARGE SCALE GENOMIC DNA]</scope>
</reference>
<keyword evidence="2" id="KW-1185">Reference proteome</keyword>
<dbReference type="Proteomes" id="UP000499080">
    <property type="component" value="Unassembled WGS sequence"/>
</dbReference>
<comment type="caution">
    <text evidence="1">The sequence shown here is derived from an EMBL/GenBank/DDBJ whole genome shotgun (WGS) entry which is preliminary data.</text>
</comment>
<accession>A0A4Y2B9E4</accession>
<gene>
    <name evidence="1" type="ORF">AVEN_195658_1</name>
</gene>
<evidence type="ECO:0000313" key="1">
    <source>
        <dbReference type="EMBL" id="GBL88673.1"/>
    </source>
</evidence>
<evidence type="ECO:0000313" key="2">
    <source>
        <dbReference type="Proteomes" id="UP000499080"/>
    </source>
</evidence>
<dbReference type="EMBL" id="BGPR01000061">
    <property type="protein sequence ID" value="GBL88673.1"/>
    <property type="molecule type" value="Genomic_DNA"/>
</dbReference>
<dbReference type="AlphaFoldDB" id="A0A4Y2B9E4"/>
<name>A0A4Y2B9E4_ARAVE</name>
<sequence length="101" mass="11797">MTRAKSELTPLSKLPHNTGRRMFVSTYNSACNRNTYMAGLPWNRVSNLEPTSPHAKTLPLGHRSMIQRVSRFWWMLNPSNLDVFPLIWLERRPRHLNIVPS</sequence>
<organism evidence="1 2">
    <name type="scientific">Araneus ventricosus</name>
    <name type="common">Orbweaver spider</name>
    <name type="synonym">Epeira ventricosa</name>
    <dbReference type="NCBI Taxonomy" id="182803"/>
    <lineage>
        <taxon>Eukaryota</taxon>
        <taxon>Metazoa</taxon>
        <taxon>Ecdysozoa</taxon>
        <taxon>Arthropoda</taxon>
        <taxon>Chelicerata</taxon>
        <taxon>Arachnida</taxon>
        <taxon>Araneae</taxon>
        <taxon>Araneomorphae</taxon>
        <taxon>Entelegynae</taxon>
        <taxon>Araneoidea</taxon>
        <taxon>Araneidae</taxon>
        <taxon>Araneus</taxon>
    </lineage>
</organism>
<protein>
    <submittedName>
        <fullName evidence="1">Uncharacterized protein</fullName>
    </submittedName>
</protein>
<proteinExistence type="predicted"/>